<proteinExistence type="predicted"/>
<name>A0A098E756_9ZZZZ</name>
<sequence>MENGLTHIYTGDGKGKTTVAIGLAVRAKAHHLNVCWISFHKALEKSPYSEGEYKILKEIGIELYNFVKYCQFENPYKSEEELFEHTRKDCLNATKFIREKIYQENYDILILDEILISLREGYLIVHEILDLLNSKPKTLELILTGRCSNEKLKEIIEVANYASKIEEIKHPFDKGVKRRNGIEY</sequence>
<dbReference type="Gene3D" id="3.40.50.300">
    <property type="entry name" value="P-loop containing nucleotide triphosphate hydrolases"/>
    <property type="match status" value="1"/>
</dbReference>
<dbReference type="PIRSF" id="PIRSF015617">
    <property type="entry name" value="Adensltrnsf_CobA"/>
    <property type="match status" value="1"/>
</dbReference>
<dbReference type="PANTHER" id="PTHR46638:SF1">
    <property type="entry name" value="CORRINOID ADENOSYLTRANSFERASE"/>
    <property type="match status" value="1"/>
</dbReference>
<dbReference type="GO" id="GO:0008817">
    <property type="term" value="F:corrinoid adenosyltransferase activity"/>
    <property type="evidence" value="ECO:0007669"/>
    <property type="project" value="InterPro"/>
</dbReference>
<dbReference type="InterPro" id="IPR003724">
    <property type="entry name" value="CblAdoTrfase_CobA"/>
</dbReference>
<accession>A0A098E756</accession>
<dbReference type="EMBL" id="CCXY01000081">
    <property type="protein sequence ID" value="CEG11817.1"/>
    <property type="molecule type" value="Genomic_DNA"/>
</dbReference>
<dbReference type="Pfam" id="PF02572">
    <property type="entry name" value="CobA_CobO_BtuR"/>
    <property type="match status" value="1"/>
</dbReference>
<dbReference type="AlphaFoldDB" id="A0A098E756"/>
<reference evidence="1" key="1">
    <citation type="submission" date="2014-09" db="EMBL/GenBank/DDBJ databases">
        <authorList>
            <person name="Probst J Alexander"/>
        </authorList>
    </citation>
    <scope>NUCLEOTIDE SEQUENCE</scope>
</reference>
<protein>
    <recommendedName>
        <fullName evidence="2">Cob(I)yrinic acid a,c-diamide adenosyltransferase</fullName>
    </recommendedName>
</protein>
<gene>
    <name evidence="1" type="ORF">MSIBF_A1710001</name>
</gene>
<dbReference type="GO" id="GO:0009236">
    <property type="term" value="P:cobalamin biosynthetic process"/>
    <property type="evidence" value="ECO:0007669"/>
    <property type="project" value="InterPro"/>
</dbReference>
<dbReference type="SUPFAM" id="SSF52540">
    <property type="entry name" value="P-loop containing nucleoside triphosphate hydrolases"/>
    <property type="match status" value="1"/>
</dbReference>
<evidence type="ECO:0000313" key="1">
    <source>
        <dbReference type="EMBL" id="CEG11817.1"/>
    </source>
</evidence>
<dbReference type="GO" id="GO:0005524">
    <property type="term" value="F:ATP binding"/>
    <property type="evidence" value="ECO:0007669"/>
    <property type="project" value="InterPro"/>
</dbReference>
<dbReference type="InterPro" id="IPR027417">
    <property type="entry name" value="P-loop_NTPase"/>
</dbReference>
<organism evidence="1">
    <name type="scientific">groundwater metagenome</name>
    <dbReference type="NCBI Taxonomy" id="717931"/>
    <lineage>
        <taxon>unclassified sequences</taxon>
        <taxon>metagenomes</taxon>
        <taxon>ecological metagenomes</taxon>
    </lineage>
</organism>
<dbReference type="PANTHER" id="PTHR46638">
    <property type="entry name" value="CORRINOID ADENOSYLTRANSFERASE"/>
    <property type="match status" value="1"/>
</dbReference>
<evidence type="ECO:0008006" key="2">
    <source>
        <dbReference type="Google" id="ProtNLM"/>
    </source>
</evidence>